<dbReference type="Pfam" id="PF23948">
    <property type="entry name" value="ARM_5"/>
    <property type="match status" value="1"/>
</dbReference>
<protein>
    <recommendedName>
        <fullName evidence="1">Arm-like repeat domain-containing protein</fullName>
    </recommendedName>
</protein>
<evidence type="ECO:0000313" key="3">
    <source>
        <dbReference type="Proteomes" id="UP000823405"/>
    </source>
</evidence>
<name>A0A9P6QRP7_9FUNG</name>
<accession>A0A9P6QRP7</accession>
<proteinExistence type="predicted"/>
<dbReference type="OrthoDB" id="2435592at2759"/>
<dbReference type="EMBL" id="JAAAIN010002826">
    <property type="protein sequence ID" value="KAG0289802.1"/>
    <property type="molecule type" value="Genomic_DNA"/>
</dbReference>
<organism evidence="2 3">
    <name type="scientific">Linnemannia gamsii</name>
    <dbReference type="NCBI Taxonomy" id="64522"/>
    <lineage>
        <taxon>Eukaryota</taxon>
        <taxon>Fungi</taxon>
        <taxon>Fungi incertae sedis</taxon>
        <taxon>Mucoromycota</taxon>
        <taxon>Mortierellomycotina</taxon>
        <taxon>Mortierellomycetes</taxon>
        <taxon>Mortierellales</taxon>
        <taxon>Mortierellaceae</taxon>
        <taxon>Linnemannia</taxon>
    </lineage>
</organism>
<feature type="domain" description="Arm-like repeat" evidence="1">
    <location>
        <begin position="105"/>
        <end position="201"/>
    </location>
</feature>
<reference evidence="2" key="1">
    <citation type="journal article" date="2020" name="Fungal Divers.">
        <title>Resolving the Mortierellaceae phylogeny through synthesis of multi-gene phylogenetics and phylogenomics.</title>
        <authorList>
            <person name="Vandepol N."/>
            <person name="Liber J."/>
            <person name="Desiro A."/>
            <person name="Na H."/>
            <person name="Kennedy M."/>
            <person name="Barry K."/>
            <person name="Grigoriev I.V."/>
            <person name="Miller A.N."/>
            <person name="O'Donnell K."/>
            <person name="Stajich J.E."/>
            <person name="Bonito G."/>
        </authorList>
    </citation>
    <scope>NUCLEOTIDE SEQUENCE</scope>
    <source>
        <strain evidence="2">NVP60</strain>
    </source>
</reference>
<dbReference type="InterPro" id="IPR056251">
    <property type="entry name" value="Arm_rpt_dom"/>
</dbReference>
<keyword evidence="3" id="KW-1185">Reference proteome</keyword>
<sequence length="201" mass="22567">MTIHPQQNIDIAPCSALENYDELLTSLDISKSKKASSPSGREVSLNAFLENIPRPTIKTEFPRSQQRIERTNQLVYCITLLLPDASSLSSPDHNQPLNEAEATWLAEVKNDPMEQHRLQWIATRMVEAFIQDAVKDSTTIAEIVSLGPILEKEHFRKLLSSLIVEFDESRLLDVDILQGLVQLVQSSSPGFLVSDDLVKML</sequence>
<dbReference type="Proteomes" id="UP000823405">
    <property type="component" value="Unassembled WGS sequence"/>
</dbReference>
<gene>
    <name evidence="2" type="ORF">BGZ97_006379</name>
</gene>
<evidence type="ECO:0000259" key="1">
    <source>
        <dbReference type="Pfam" id="PF23948"/>
    </source>
</evidence>
<comment type="caution">
    <text evidence="2">The sequence shown here is derived from an EMBL/GenBank/DDBJ whole genome shotgun (WGS) entry which is preliminary data.</text>
</comment>
<dbReference type="AlphaFoldDB" id="A0A9P6QRP7"/>
<feature type="non-terminal residue" evidence="2">
    <location>
        <position position="201"/>
    </location>
</feature>
<evidence type="ECO:0000313" key="2">
    <source>
        <dbReference type="EMBL" id="KAG0289802.1"/>
    </source>
</evidence>